<evidence type="ECO:0000256" key="2">
    <source>
        <dbReference type="ARBA" id="ARBA00022475"/>
    </source>
</evidence>
<evidence type="ECO:0000256" key="1">
    <source>
        <dbReference type="ARBA" id="ARBA00004651"/>
    </source>
</evidence>
<feature type="transmembrane region" description="Helical" evidence="6">
    <location>
        <begin position="45"/>
        <end position="69"/>
    </location>
</feature>
<evidence type="ECO:0000256" key="4">
    <source>
        <dbReference type="ARBA" id="ARBA00022989"/>
    </source>
</evidence>
<organism evidence="7 8">
    <name type="scientific">Fulvivirga imtechensis AK7</name>
    <dbReference type="NCBI Taxonomy" id="1237149"/>
    <lineage>
        <taxon>Bacteria</taxon>
        <taxon>Pseudomonadati</taxon>
        <taxon>Bacteroidota</taxon>
        <taxon>Cytophagia</taxon>
        <taxon>Cytophagales</taxon>
        <taxon>Fulvivirgaceae</taxon>
        <taxon>Fulvivirga</taxon>
    </lineage>
</organism>
<feature type="transmembrane region" description="Helical" evidence="6">
    <location>
        <begin position="161"/>
        <end position="185"/>
    </location>
</feature>
<keyword evidence="4 6" id="KW-1133">Transmembrane helix</keyword>
<sequence>MNLDTKKILKTLNPNKIWLPVAISMGFVAWMIISDDDFTPQKLNLVFQARIFPVILAFLVLLIKELAYIYRIRTLTDKDLTWTSSVYVILLWEFASAVTPSVVGGTAVAVFILLKEGINLGKSLAYVMLTAILDNMFFVVFAPLALLLIGDSSFPDFGGTLRGLFISSYSLITIYTFIMIFALFFRPRLFKWILIKITSIKFLRRWRYAAYQHGNEVMWASSLIKGKQKRYWFKIIAATIVAWVARYAILNCIVAAFTDGLVIADHLLMLGKHLILWVVMLISPTPGGSGVAENFFIQFFNTYLNEFTLGATLFWRLVTYYPYLIIGALILPRWIRKVFFKEEKKKPYVQES</sequence>
<evidence type="ECO:0000313" key="7">
    <source>
        <dbReference type="EMBL" id="ELR70688.1"/>
    </source>
</evidence>
<dbReference type="STRING" id="1237149.C900_03461"/>
<evidence type="ECO:0000256" key="5">
    <source>
        <dbReference type="ARBA" id="ARBA00023136"/>
    </source>
</evidence>
<dbReference type="GO" id="GO:0005886">
    <property type="term" value="C:plasma membrane"/>
    <property type="evidence" value="ECO:0007669"/>
    <property type="project" value="UniProtKB-SubCell"/>
</dbReference>
<keyword evidence="5 6" id="KW-0472">Membrane</keyword>
<dbReference type="InterPro" id="IPR022791">
    <property type="entry name" value="L-PG_synthase/AglD"/>
</dbReference>
<dbReference type="EMBL" id="AMZN01000050">
    <property type="protein sequence ID" value="ELR70688.1"/>
    <property type="molecule type" value="Genomic_DNA"/>
</dbReference>
<evidence type="ECO:0000256" key="3">
    <source>
        <dbReference type="ARBA" id="ARBA00022692"/>
    </source>
</evidence>
<keyword evidence="3 6" id="KW-0812">Transmembrane</keyword>
<keyword evidence="2" id="KW-1003">Cell membrane</keyword>
<dbReference type="PANTHER" id="PTHR37693:SF1">
    <property type="entry name" value="INTEGRAL MEMBRANE PROTEIN"/>
    <property type="match status" value="1"/>
</dbReference>
<feature type="transmembrane region" description="Helical" evidence="6">
    <location>
        <begin position="263"/>
        <end position="283"/>
    </location>
</feature>
<evidence type="ECO:0000313" key="8">
    <source>
        <dbReference type="Proteomes" id="UP000011135"/>
    </source>
</evidence>
<reference evidence="7 8" key="1">
    <citation type="submission" date="2012-12" db="EMBL/GenBank/DDBJ databases">
        <title>Genome assembly of Fulvivirga imtechensis AK7.</title>
        <authorList>
            <person name="Nupur N."/>
            <person name="Khatri I."/>
            <person name="Kumar R."/>
            <person name="Subramanian S."/>
            <person name="Pinnaka A."/>
        </authorList>
    </citation>
    <scope>NUCLEOTIDE SEQUENCE [LARGE SCALE GENOMIC DNA]</scope>
    <source>
        <strain evidence="7 8">AK7</strain>
    </source>
</reference>
<dbReference type="OrthoDB" id="1493331at2"/>
<feature type="transmembrane region" description="Helical" evidence="6">
    <location>
        <begin position="320"/>
        <end position="336"/>
    </location>
</feature>
<comment type="caution">
    <text evidence="7">The sequence shown here is derived from an EMBL/GenBank/DDBJ whole genome shotgun (WGS) entry which is preliminary data.</text>
</comment>
<comment type="subcellular location">
    <subcellularLocation>
        <location evidence="1">Cell membrane</location>
        <topology evidence="1">Multi-pass membrane protein</topology>
    </subcellularLocation>
</comment>
<dbReference type="RefSeq" id="WP_009580829.1">
    <property type="nucleotide sequence ID" value="NZ_AMZN01000050.1"/>
</dbReference>
<evidence type="ECO:0008006" key="9">
    <source>
        <dbReference type="Google" id="ProtNLM"/>
    </source>
</evidence>
<accession>L8JR69</accession>
<protein>
    <recommendedName>
        <fullName evidence="9">Integral membrane protein</fullName>
    </recommendedName>
</protein>
<feature type="transmembrane region" description="Helical" evidence="6">
    <location>
        <begin position="126"/>
        <end position="149"/>
    </location>
</feature>
<dbReference type="PANTHER" id="PTHR37693">
    <property type="entry name" value="PHOSPHATIDYLGLYCEROL LYSYLTRANSFERASE"/>
    <property type="match status" value="1"/>
</dbReference>
<proteinExistence type="predicted"/>
<feature type="transmembrane region" description="Helical" evidence="6">
    <location>
        <begin position="231"/>
        <end position="257"/>
    </location>
</feature>
<dbReference type="Proteomes" id="UP000011135">
    <property type="component" value="Unassembled WGS sequence"/>
</dbReference>
<dbReference type="Pfam" id="PF03706">
    <property type="entry name" value="LPG_synthase_TM"/>
    <property type="match status" value="1"/>
</dbReference>
<keyword evidence="8" id="KW-1185">Reference proteome</keyword>
<feature type="transmembrane region" description="Helical" evidence="6">
    <location>
        <begin position="17"/>
        <end position="33"/>
    </location>
</feature>
<dbReference type="eggNOG" id="COG0392">
    <property type="taxonomic scope" value="Bacteria"/>
</dbReference>
<gene>
    <name evidence="7" type="ORF">C900_03461</name>
</gene>
<dbReference type="NCBIfam" id="TIGR00374">
    <property type="entry name" value="flippase-like domain"/>
    <property type="match status" value="1"/>
</dbReference>
<evidence type="ECO:0000256" key="6">
    <source>
        <dbReference type="SAM" id="Phobius"/>
    </source>
</evidence>
<dbReference type="PATRIC" id="fig|1237149.3.peg.3223"/>
<dbReference type="AlphaFoldDB" id="L8JR69"/>
<name>L8JR69_9BACT</name>
<feature type="transmembrane region" description="Helical" evidence="6">
    <location>
        <begin position="89"/>
        <end position="114"/>
    </location>
</feature>